<evidence type="ECO:0000313" key="4">
    <source>
        <dbReference type="Proteomes" id="UP000041770"/>
    </source>
</evidence>
<dbReference type="Pfam" id="PF13670">
    <property type="entry name" value="PepSY_2"/>
    <property type="match status" value="1"/>
</dbReference>
<dbReference type="EMBL" id="CWQJ01000003">
    <property type="protein sequence ID" value="CSB68166.1"/>
    <property type="molecule type" value="Genomic_DNA"/>
</dbReference>
<dbReference type="AlphaFoldDB" id="A0A655XRG4"/>
<dbReference type="Proteomes" id="UP000041770">
    <property type="component" value="Unassembled WGS sequence"/>
</dbReference>
<protein>
    <submittedName>
        <fullName evidence="2">Uncharacterized conserved protein</fullName>
    </submittedName>
</protein>
<sequence length="46" mass="5476">MGYKIKVFKITKTSCYELYGHDQEGKRVEIYFNPTNMEKVKEEKDG</sequence>
<dbReference type="EMBL" id="CWQY01000005">
    <property type="protein sequence ID" value="CSC30993.1"/>
    <property type="molecule type" value="Genomic_DNA"/>
</dbReference>
<organism evidence="2 5">
    <name type="scientific">Vibrio cholerae</name>
    <dbReference type="NCBI Taxonomy" id="666"/>
    <lineage>
        <taxon>Bacteria</taxon>
        <taxon>Pseudomonadati</taxon>
        <taxon>Pseudomonadota</taxon>
        <taxon>Gammaproteobacteria</taxon>
        <taxon>Vibrionales</taxon>
        <taxon>Vibrionaceae</taxon>
        <taxon>Vibrio</taxon>
    </lineage>
</organism>
<dbReference type="InterPro" id="IPR025711">
    <property type="entry name" value="PepSY"/>
</dbReference>
<dbReference type="Proteomes" id="UP000046067">
    <property type="component" value="Unassembled WGS sequence"/>
</dbReference>
<reference evidence="4 5" key="1">
    <citation type="submission" date="2015-07" db="EMBL/GenBank/DDBJ databases">
        <authorList>
            <consortium name="Pathogen Informatics"/>
        </authorList>
    </citation>
    <scope>NUCLEOTIDE SEQUENCE [LARGE SCALE GENOMIC DNA]</scope>
    <source>
        <strain evidence="3 4">A316</strain>
        <strain evidence="2 5">A325</strain>
    </source>
</reference>
<feature type="domain" description="PepSY" evidence="1">
    <location>
        <begin position="2"/>
        <end position="43"/>
    </location>
</feature>
<gene>
    <name evidence="3" type="ORF">ERS013200_01109</name>
    <name evidence="2" type="ORF">ERS013201_00652</name>
</gene>
<evidence type="ECO:0000313" key="5">
    <source>
        <dbReference type="Proteomes" id="UP000046067"/>
    </source>
</evidence>
<evidence type="ECO:0000259" key="1">
    <source>
        <dbReference type="Pfam" id="PF13670"/>
    </source>
</evidence>
<evidence type="ECO:0000313" key="2">
    <source>
        <dbReference type="EMBL" id="CSB68166.1"/>
    </source>
</evidence>
<accession>A0A655XRG4</accession>
<evidence type="ECO:0000313" key="3">
    <source>
        <dbReference type="EMBL" id="CSC30993.1"/>
    </source>
</evidence>
<name>A0A655XRG4_VIBCL</name>
<proteinExistence type="predicted"/>